<keyword evidence="2" id="KW-1185">Reference proteome</keyword>
<proteinExistence type="predicted"/>
<dbReference type="EC" id="3.5.3.11" evidence="1"/>
<protein>
    <submittedName>
        <fullName evidence="1">Agmatinase</fullName>
        <ecNumber evidence="1">3.5.3.11</ecNumber>
    </submittedName>
</protein>
<keyword evidence="1" id="KW-0378">Hydrolase</keyword>
<organism evidence="1 2">
    <name type="scientific">Anoxybacterium hadale</name>
    <dbReference type="NCBI Taxonomy" id="3408580"/>
    <lineage>
        <taxon>Bacteria</taxon>
        <taxon>Bacillati</taxon>
        <taxon>Bacillota</taxon>
        <taxon>Clostridia</taxon>
        <taxon>Peptostreptococcales</taxon>
        <taxon>Anaerovoracaceae</taxon>
        <taxon>Anoxybacterium</taxon>
    </lineage>
</organism>
<reference evidence="1" key="1">
    <citation type="submission" date="2019-08" db="EMBL/GenBank/DDBJ databases">
        <title>Genome sequence of Clostridiales bacterium MT110.</title>
        <authorList>
            <person name="Cao J."/>
        </authorList>
    </citation>
    <scope>NUCLEOTIDE SEQUENCE</scope>
    <source>
        <strain evidence="1">MT110</strain>
    </source>
</reference>
<gene>
    <name evidence="1" type="primary">speB</name>
    <name evidence="1" type="ORF">FRZ06_13675</name>
</gene>
<dbReference type="Proteomes" id="UP000594014">
    <property type="component" value="Chromosome"/>
</dbReference>
<sequence length="295" mass="33005">MVDLKPWGELNCEEIKDADVTVMGVPFDGAVSCGKGSALAPEKIRSLSRYLPATTEEGFVIDHLKVYDHGDVPFSLNWEEYYAKVEKEALTLFSMGKFCLFFGGDHSVTIPLTRAYGQHYQGKRIGIIHFDSHPDLCDEYDGSKWSHACPIRRAVEDVIKPADLAQVGIRSYENEEVVFYKENPELLRIRAYDIFYEGWQAACEKLKTKFQGYDALYISLDIDVLDPAFAPGTGTPEAGGLSSRELMEIIKFLMTNLPIAALDLVEVSPPLDSVNNITSWAALKIVYEVFGKLSK</sequence>
<accession>A0ACD1ACS0</accession>
<name>A0ACD1ACS0_9FIRM</name>
<evidence type="ECO:0000313" key="1">
    <source>
        <dbReference type="EMBL" id="QOX64316.1"/>
    </source>
</evidence>
<evidence type="ECO:0000313" key="2">
    <source>
        <dbReference type="Proteomes" id="UP000594014"/>
    </source>
</evidence>
<dbReference type="EMBL" id="CP042469">
    <property type="protein sequence ID" value="QOX64316.1"/>
    <property type="molecule type" value="Genomic_DNA"/>
</dbReference>